<dbReference type="EMBL" id="LR796151">
    <property type="protein sequence ID" value="CAB4121491.1"/>
    <property type="molecule type" value="Genomic_DNA"/>
</dbReference>
<accession>A0A6J5KIU5</accession>
<reference evidence="2" key="1">
    <citation type="submission" date="2020-04" db="EMBL/GenBank/DDBJ databases">
        <authorList>
            <person name="Chiriac C."/>
            <person name="Salcher M."/>
            <person name="Ghai R."/>
            <person name="Kavagutti S V."/>
        </authorList>
    </citation>
    <scope>NUCLEOTIDE SEQUENCE</scope>
</reference>
<sequence>MGVRGRASTASLTVKTEQPTSLQKIPEPPSYLTPEQDGVWREVMLSRAGDLIGLESHRLLVEYCRAVQECNKIAAQLDAFVPSWATDDEGLKRWDKLQAMAARSQGVVATLATKLRLATSSSVRAENAGTVLKKGTKRKPWEFVNED</sequence>
<organism evidence="2">
    <name type="scientific">uncultured Caudovirales phage</name>
    <dbReference type="NCBI Taxonomy" id="2100421"/>
    <lineage>
        <taxon>Viruses</taxon>
        <taxon>Duplodnaviria</taxon>
        <taxon>Heunggongvirae</taxon>
        <taxon>Uroviricota</taxon>
        <taxon>Caudoviricetes</taxon>
        <taxon>Peduoviridae</taxon>
        <taxon>Maltschvirus</taxon>
        <taxon>Maltschvirus maltsch</taxon>
    </lineage>
</organism>
<name>A0A6J5KIU5_9CAUD</name>
<feature type="region of interest" description="Disordered" evidence="1">
    <location>
        <begin position="1"/>
        <end position="30"/>
    </location>
</feature>
<gene>
    <name evidence="2" type="ORF">UFOVP14_5</name>
</gene>
<evidence type="ECO:0000313" key="2">
    <source>
        <dbReference type="EMBL" id="CAB4121491.1"/>
    </source>
</evidence>
<proteinExistence type="predicted"/>
<evidence type="ECO:0000256" key="1">
    <source>
        <dbReference type="SAM" id="MobiDB-lite"/>
    </source>
</evidence>
<protein>
    <submittedName>
        <fullName evidence="2">Uncharacterized protein</fullName>
    </submittedName>
</protein>
<feature type="compositionally biased region" description="Polar residues" evidence="1">
    <location>
        <begin position="8"/>
        <end position="23"/>
    </location>
</feature>